<name>A0ABT4XL92_9PSED</name>
<comment type="caution">
    <text evidence="2">The sequence shown here is derived from an EMBL/GenBank/DDBJ whole genome shotgun (WGS) entry which is preliminary data.</text>
</comment>
<dbReference type="PROSITE" id="PS50104">
    <property type="entry name" value="TIR"/>
    <property type="match status" value="1"/>
</dbReference>
<feature type="domain" description="TIR" evidence="1">
    <location>
        <begin position="1"/>
        <end position="130"/>
    </location>
</feature>
<dbReference type="EMBL" id="JAQJZJ010000012">
    <property type="protein sequence ID" value="MDA7088940.1"/>
    <property type="molecule type" value="Genomic_DNA"/>
</dbReference>
<gene>
    <name evidence="2" type="ORF">PH586_21395</name>
</gene>
<dbReference type="Pfam" id="PF13676">
    <property type="entry name" value="TIR_2"/>
    <property type="match status" value="1"/>
</dbReference>
<sequence length="291" mass="33110">MTVSVFLSHNHKDKAFVRKLAADLDAHGVRYWLDEAEMKIGDSLIQKIREGIDSVDYFAVTLSPNSVEAPWVVNELDVAMNYQINGRPIRVLPIMLKECEPPGFLIGKLYADFQNENLYEESFKTLINSIGVVFNRSVMRSEKSHNTLGTATDKALAKNLPMLSKPFHRPFQYMGMSIDKAEKEVDVKANEVGNIIVENNECRMLLEAEGNFISYVEVKLKRTAPHYQNQEFDSEVVLGALSIGLSELELARKQTHCHTYYDHRRKLKVSVSCQYDEAPLCIGFSSKYYGM</sequence>
<evidence type="ECO:0000313" key="2">
    <source>
        <dbReference type="EMBL" id="MDA7088940.1"/>
    </source>
</evidence>
<keyword evidence="3" id="KW-1185">Reference proteome</keyword>
<dbReference type="SUPFAM" id="SSF52200">
    <property type="entry name" value="Toll/Interleukin receptor TIR domain"/>
    <property type="match status" value="1"/>
</dbReference>
<dbReference type="RefSeq" id="WP_271349821.1">
    <property type="nucleotide sequence ID" value="NZ_JAQJZJ010000012.1"/>
</dbReference>
<organism evidence="2 3">
    <name type="scientific">Pseudomonas aestuarii</name>
    <dbReference type="NCBI Taxonomy" id="3018340"/>
    <lineage>
        <taxon>Bacteria</taxon>
        <taxon>Pseudomonadati</taxon>
        <taxon>Pseudomonadota</taxon>
        <taxon>Gammaproteobacteria</taxon>
        <taxon>Pseudomonadales</taxon>
        <taxon>Pseudomonadaceae</taxon>
        <taxon>Pseudomonas</taxon>
    </lineage>
</organism>
<accession>A0ABT4XL92</accession>
<dbReference type="Gene3D" id="3.40.50.10140">
    <property type="entry name" value="Toll/interleukin-1 receptor homology (TIR) domain"/>
    <property type="match status" value="1"/>
</dbReference>
<proteinExistence type="predicted"/>
<protein>
    <submittedName>
        <fullName evidence="2">Toll/interleukin-1 receptor domain-containing protein</fullName>
    </submittedName>
</protein>
<dbReference type="InterPro" id="IPR000157">
    <property type="entry name" value="TIR_dom"/>
</dbReference>
<dbReference type="SMART" id="SM00255">
    <property type="entry name" value="TIR"/>
    <property type="match status" value="1"/>
</dbReference>
<dbReference type="InterPro" id="IPR035897">
    <property type="entry name" value="Toll_tir_struct_dom_sf"/>
</dbReference>
<dbReference type="Proteomes" id="UP001212042">
    <property type="component" value="Unassembled WGS sequence"/>
</dbReference>
<evidence type="ECO:0000259" key="1">
    <source>
        <dbReference type="PROSITE" id="PS50104"/>
    </source>
</evidence>
<evidence type="ECO:0000313" key="3">
    <source>
        <dbReference type="Proteomes" id="UP001212042"/>
    </source>
</evidence>
<reference evidence="2 3" key="1">
    <citation type="submission" date="2023-01" db="EMBL/GenBank/DDBJ databases">
        <title>Pseudomonas SA3-5T sp. nov., isolated from tidal flat sediment.</title>
        <authorList>
            <person name="Kim H.S."/>
            <person name="Kim J.-S."/>
            <person name="Suh M.K."/>
            <person name="Eom M.K."/>
            <person name="Lee J.-S."/>
        </authorList>
    </citation>
    <scope>NUCLEOTIDE SEQUENCE [LARGE SCALE GENOMIC DNA]</scope>
    <source>
        <strain evidence="2 3">SA3-5</strain>
    </source>
</reference>
<keyword evidence="2" id="KW-0675">Receptor</keyword>